<dbReference type="STRING" id="1121395.SAMN02745215_03631"/>
<comment type="similarity">
    <text evidence="2">Belongs to the ABC transporter superfamily.</text>
</comment>
<evidence type="ECO:0000256" key="13">
    <source>
        <dbReference type="ARBA" id="ARBA00039098"/>
    </source>
</evidence>
<keyword evidence="3" id="KW-0813">Transport</keyword>
<comment type="catalytic activity">
    <reaction evidence="15">
        <text>Ni(2+)(out) + ATP + H2O = Ni(2+)(in) + ADP + phosphate + H(+)</text>
        <dbReference type="Rhea" id="RHEA:15557"/>
        <dbReference type="ChEBI" id="CHEBI:15377"/>
        <dbReference type="ChEBI" id="CHEBI:15378"/>
        <dbReference type="ChEBI" id="CHEBI:30616"/>
        <dbReference type="ChEBI" id="CHEBI:43474"/>
        <dbReference type="ChEBI" id="CHEBI:49786"/>
        <dbReference type="ChEBI" id="CHEBI:456216"/>
        <dbReference type="EC" id="7.2.2.11"/>
    </reaction>
    <physiologicalReaction direction="left-to-right" evidence="15">
        <dbReference type="Rhea" id="RHEA:15558"/>
    </physiologicalReaction>
</comment>
<dbReference type="GO" id="GO:0016887">
    <property type="term" value="F:ATP hydrolysis activity"/>
    <property type="evidence" value="ECO:0007669"/>
    <property type="project" value="InterPro"/>
</dbReference>
<dbReference type="CDD" id="cd03257">
    <property type="entry name" value="ABC_NikE_OppD_transporters"/>
    <property type="match status" value="1"/>
</dbReference>
<keyword evidence="11" id="KW-0472">Membrane</keyword>
<protein>
    <recommendedName>
        <fullName evidence="14">Nickel import system ATP-binding protein NikD</fullName>
        <ecNumber evidence="13">7.2.2.11</ecNumber>
    </recommendedName>
</protein>
<dbReference type="PROSITE" id="PS50893">
    <property type="entry name" value="ABC_TRANSPORTER_2"/>
    <property type="match status" value="1"/>
</dbReference>
<evidence type="ECO:0000256" key="2">
    <source>
        <dbReference type="ARBA" id="ARBA00005417"/>
    </source>
</evidence>
<evidence type="ECO:0000256" key="6">
    <source>
        <dbReference type="ARBA" id="ARBA00022741"/>
    </source>
</evidence>
<dbReference type="NCBIfam" id="TIGR01727">
    <property type="entry name" value="oligo_HPY"/>
    <property type="match status" value="1"/>
</dbReference>
<keyword evidence="10" id="KW-0921">Nickel transport</keyword>
<comment type="subcellular location">
    <subcellularLocation>
        <location evidence="1">Cell membrane</location>
        <topology evidence="1">Peripheral membrane protein</topology>
    </subcellularLocation>
</comment>
<dbReference type="InterPro" id="IPR050388">
    <property type="entry name" value="ABC_Ni/Peptide_Import"/>
</dbReference>
<evidence type="ECO:0000256" key="3">
    <source>
        <dbReference type="ARBA" id="ARBA00022448"/>
    </source>
</evidence>
<dbReference type="InterPro" id="IPR013563">
    <property type="entry name" value="Oligopep_ABC_C"/>
</dbReference>
<dbReference type="GO" id="GO:0005524">
    <property type="term" value="F:ATP binding"/>
    <property type="evidence" value="ECO:0007669"/>
    <property type="project" value="UniProtKB-KW"/>
</dbReference>
<evidence type="ECO:0000256" key="1">
    <source>
        <dbReference type="ARBA" id="ARBA00004202"/>
    </source>
</evidence>
<dbReference type="Gene3D" id="3.40.50.300">
    <property type="entry name" value="P-loop containing nucleotide triphosphate hydrolases"/>
    <property type="match status" value="1"/>
</dbReference>
<organism evidence="17 18">
    <name type="scientific">Desulfitobacterium chlororespirans DSM 11544</name>
    <dbReference type="NCBI Taxonomy" id="1121395"/>
    <lineage>
        <taxon>Bacteria</taxon>
        <taxon>Bacillati</taxon>
        <taxon>Bacillota</taxon>
        <taxon>Clostridia</taxon>
        <taxon>Eubacteriales</taxon>
        <taxon>Desulfitobacteriaceae</taxon>
        <taxon>Desulfitobacterium</taxon>
    </lineage>
</organism>
<evidence type="ECO:0000256" key="7">
    <source>
        <dbReference type="ARBA" id="ARBA00022840"/>
    </source>
</evidence>
<dbReference type="InterPro" id="IPR003593">
    <property type="entry name" value="AAA+_ATPase"/>
</dbReference>
<dbReference type="GO" id="GO:0015833">
    <property type="term" value="P:peptide transport"/>
    <property type="evidence" value="ECO:0007669"/>
    <property type="project" value="InterPro"/>
</dbReference>
<dbReference type="GO" id="GO:0005886">
    <property type="term" value="C:plasma membrane"/>
    <property type="evidence" value="ECO:0007669"/>
    <property type="project" value="UniProtKB-SubCell"/>
</dbReference>
<gene>
    <name evidence="17" type="ORF">SAMN02745215_03631</name>
</gene>
<evidence type="ECO:0000259" key="16">
    <source>
        <dbReference type="PROSITE" id="PS50893"/>
    </source>
</evidence>
<proteinExistence type="inferred from homology"/>
<keyword evidence="8" id="KW-1278">Translocase</keyword>
<evidence type="ECO:0000256" key="8">
    <source>
        <dbReference type="ARBA" id="ARBA00022967"/>
    </source>
</evidence>
<dbReference type="PANTHER" id="PTHR43297">
    <property type="entry name" value="OLIGOPEPTIDE TRANSPORT ATP-BINDING PROTEIN APPD"/>
    <property type="match status" value="1"/>
</dbReference>
<evidence type="ECO:0000256" key="4">
    <source>
        <dbReference type="ARBA" id="ARBA00022475"/>
    </source>
</evidence>
<evidence type="ECO:0000256" key="11">
    <source>
        <dbReference type="ARBA" id="ARBA00023136"/>
    </source>
</evidence>
<dbReference type="InterPro" id="IPR003439">
    <property type="entry name" value="ABC_transporter-like_ATP-bd"/>
</dbReference>
<evidence type="ECO:0000313" key="17">
    <source>
        <dbReference type="EMBL" id="SHN81504.1"/>
    </source>
</evidence>
<dbReference type="EMBL" id="FRDN01000011">
    <property type="protein sequence ID" value="SHN81504.1"/>
    <property type="molecule type" value="Genomic_DNA"/>
</dbReference>
<evidence type="ECO:0000313" key="18">
    <source>
        <dbReference type="Proteomes" id="UP000184010"/>
    </source>
</evidence>
<dbReference type="GO" id="GO:0015413">
    <property type="term" value="F:ABC-type nickel transporter activity"/>
    <property type="evidence" value="ECO:0007669"/>
    <property type="project" value="UniProtKB-EC"/>
</dbReference>
<keyword evidence="5" id="KW-0533">Nickel</keyword>
<evidence type="ECO:0000256" key="15">
    <source>
        <dbReference type="ARBA" id="ARBA00048610"/>
    </source>
</evidence>
<accession>A0A1M7UEX6</accession>
<keyword evidence="7 17" id="KW-0067">ATP-binding</keyword>
<dbReference type="Pfam" id="PF08352">
    <property type="entry name" value="oligo_HPY"/>
    <property type="match status" value="1"/>
</dbReference>
<dbReference type="EC" id="7.2.2.11" evidence="13"/>
<evidence type="ECO:0000256" key="10">
    <source>
        <dbReference type="ARBA" id="ARBA00023112"/>
    </source>
</evidence>
<evidence type="ECO:0000256" key="9">
    <source>
        <dbReference type="ARBA" id="ARBA00023065"/>
    </source>
</evidence>
<feature type="domain" description="ABC transporter" evidence="16">
    <location>
        <begin position="11"/>
        <end position="257"/>
    </location>
</feature>
<dbReference type="PANTHER" id="PTHR43297:SF13">
    <property type="entry name" value="NICKEL ABC TRANSPORTER, ATP-BINDING PROTEIN"/>
    <property type="match status" value="1"/>
</dbReference>
<dbReference type="Proteomes" id="UP000184010">
    <property type="component" value="Unassembled WGS sequence"/>
</dbReference>
<keyword evidence="9" id="KW-0406">Ion transport</keyword>
<reference evidence="18" key="1">
    <citation type="submission" date="2016-12" db="EMBL/GenBank/DDBJ databases">
        <authorList>
            <person name="Varghese N."/>
            <person name="Submissions S."/>
        </authorList>
    </citation>
    <scope>NUCLEOTIDE SEQUENCE [LARGE SCALE GENOMIC DNA]</scope>
    <source>
        <strain evidence="18">DSM 11544</strain>
    </source>
</reference>
<keyword evidence="18" id="KW-1185">Reference proteome</keyword>
<dbReference type="SMART" id="SM00382">
    <property type="entry name" value="AAA"/>
    <property type="match status" value="1"/>
</dbReference>
<dbReference type="RefSeq" id="WP_072773878.1">
    <property type="nucleotide sequence ID" value="NZ_FRDN01000011.1"/>
</dbReference>
<dbReference type="Pfam" id="PF00005">
    <property type="entry name" value="ABC_tran"/>
    <property type="match status" value="1"/>
</dbReference>
<evidence type="ECO:0000256" key="12">
    <source>
        <dbReference type="ARBA" id="ARBA00038669"/>
    </source>
</evidence>
<sequence length="314" mass="34491">MVERTADDIILEKVSVYFQVPTGFVRAVDQVSAVFPGGQITGLIGESGCGKSVLGLAILGLLPAYAQIRGYIFYRDINIAQASLRELRALRGREIGLIPQNPGESLNPVRRIGVQLEEALRGVEGNRGARRQKAESLLSRFGFEDPKRIMAAYPFELSGGMQQRVLCALGISCTPRWVLADEPTKGLDLALREQVYENLLRVKEQGVEGMLIITHDLVLAETLCDGVAVMYSGEIVEWGQNSLREPLHPYTRAFLESSPGKGMKPLPGSPPAPWDNPPGCKFAPRCTQCTARCVAEKPEVYVRAGKMVRCFLYA</sequence>
<keyword evidence="6" id="KW-0547">Nucleotide-binding</keyword>
<evidence type="ECO:0000256" key="14">
    <source>
        <dbReference type="ARBA" id="ARBA00044143"/>
    </source>
</evidence>
<dbReference type="AlphaFoldDB" id="A0A1M7UEX6"/>
<dbReference type="InterPro" id="IPR027417">
    <property type="entry name" value="P-loop_NTPase"/>
</dbReference>
<keyword evidence="4" id="KW-1003">Cell membrane</keyword>
<evidence type="ECO:0000256" key="5">
    <source>
        <dbReference type="ARBA" id="ARBA00022596"/>
    </source>
</evidence>
<dbReference type="SUPFAM" id="SSF52540">
    <property type="entry name" value="P-loop containing nucleoside triphosphate hydrolases"/>
    <property type="match status" value="1"/>
</dbReference>
<comment type="subunit">
    <text evidence="12">The complex is composed of two ATP-binding proteins (NikD and NikE), two transmembrane proteins (NikB and NikC) and a solute-binding protein (NikA).</text>
</comment>
<name>A0A1M7UEX6_9FIRM</name>